<evidence type="ECO:0000256" key="1">
    <source>
        <dbReference type="SAM" id="SignalP"/>
    </source>
</evidence>
<dbReference type="AlphaFoldDB" id="A0A164ASS5"/>
<keyword evidence="1" id="KW-0732">Signal</keyword>
<gene>
    <name evidence="2" type="ORF">A4A58_01970</name>
</gene>
<feature type="signal peptide" evidence="1">
    <location>
        <begin position="1"/>
        <end position="35"/>
    </location>
</feature>
<accession>A0A164ASS5</accession>
<evidence type="ECO:0008006" key="4">
    <source>
        <dbReference type="Google" id="ProtNLM"/>
    </source>
</evidence>
<organism evidence="2 3">
    <name type="scientific">Tardiphaga robiniae</name>
    <dbReference type="NCBI Taxonomy" id="943830"/>
    <lineage>
        <taxon>Bacteria</taxon>
        <taxon>Pseudomonadati</taxon>
        <taxon>Pseudomonadota</taxon>
        <taxon>Alphaproteobacteria</taxon>
        <taxon>Hyphomicrobiales</taxon>
        <taxon>Nitrobacteraceae</taxon>
        <taxon>Tardiphaga</taxon>
    </lineage>
</organism>
<name>A0A164ASS5_9BRAD</name>
<keyword evidence="3" id="KW-1185">Reference proteome</keyword>
<comment type="caution">
    <text evidence="2">The sequence shown here is derived from an EMBL/GenBank/DDBJ whole genome shotgun (WGS) entry which is preliminary data.</text>
</comment>
<evidence type="ECO:0000313" key="2">
    <source>
        <dbReference type="EMBL" id="KZD25243.1"/>
    </source>
</evidence>
<evidence type="ECO:0000313" key="3">
    <source>
        <dbReference type="Proteomes" id="UP000076574"/>
    </source>
</evidence>
<dbReference type="OrthoDB" id="8266196at2"/>
<dbReference type="EMBL" id="LVYV01000001">
    <property type="protein sequence ID" value="KZD25243.1"/>
    <property type="molecule type" value="Genomic_DNA"/>
</dbReference>
<dbReference type="Proteomes" id="UP000076574">
    <property type="component" value="Unassembled WGS sequence"/>
</dbReference>
<protein>
    <recommendedName>
        <fullName evidence="4">BA14K family protein</fullName>
    </recommendedName>
</protein>
<dbReference type="RefSeq" id="WP_068729303.1">
    <property type="nucleotide sequence ID" value="NZ_LVYV01000001.1"/>
</dbReference>
<reference evidence="2 3" key="1">
    <citation type="submission" date="2016-03" db="EMBL/GenBank/DDBJ databases">
        <title>Microsymbionts genomes from the relict species Vavilovia formosa (Stev.) Fed.</title>
        <authorList>
            <person name="Kopat V."/>
            <person name="Chirak E."/>
            <person name="Kimeklis A."/>
            <person name="Andronov E."/>
        </authorList>
    </citation>
    <scope>NUCLEOTIDE SEQUENCE [LARGE SCALE GENOMIC DNA]</scope>
    <source>
        <strain evidence="2 3">Vaf07</strain>
    </source>
</reference>
<proteinExistence type="predicted"/>
<dbReference type="STRING" id="943830.A4A58_01970"/>
<sequence>MFVRNGLFNKTGRAAILASVAAMTISAIAPTGAIAAPVAKSTSQAAATHGTSDATDFSSARRRHYRGGGNAAGLAAFGAIVGTIGAIAATQSRRDYYYDNGPGYGYYGGGPAYYDGGPAYYGGVPYRGYGGGHGYDNSRRMTW</sequence>
<feature type="chain" id="PRO_5007848789" description="BA14K family protein" evidence="1">
    <location>
        <begin position="36"/>
        <end position="143"/>
    </location>
</feature>